<gene>
    <name evidence="11" type="ORF">BECKFW1821A_GA0114235_100298</name>
    <name evidence="12" type="ORF">BECKFW1821B_GA0114236_11851</name>
</gene>
<dbReference type="GO" id="GO:0008652">
    <property type="term" value="P:amino acid biosynthetic process"/>
    <property type="evidence" value="ECO:0007669"/>
    <property type="project" value="UniProtKB-ARBA"/>
</dbReference>
<dbReference type="Gene3D" id="3.20.10.10">
    <property type="entry name" value="D-amino Acid Aminotransferase, subunit A, domain 2"/>
    <property type="match status" value="1"/>
</dbReference>
<comment type="function">
    <text evidence="8">Involved in the biosynthesis of p-aminobenzoate (PABA), a precursor of tetrahydrofolate. Converts 4-amino-4-deoxychorismate into 4-aminobenzoate (PABA) and pyruvate.</text>
</comment>
<protein>
    <recommendedName>
        <fullName evidence="9">Aminodeoxychorismate lyase</fullName>
        <ecNumber evidence="6">4.1.3.38</ecNumber>
    </recommendedName>
    <alternativeName>
        <fullName evidence="10">4-amino-4-deoxychorismate lyase</fullName>
    </alternativeName>
</protein>
<name>A0A450RUH2_9GAMM</name>
<evidence type="ECO:0000256" key="9">
    <source>
        <dbReference type="ARBA" id="ARBA00069174"/>
    </source>
</evidence>
<evidence type="ECO:0000256" key="7">
    <source>
        <dbReference type="ARBA" id="ARBA00049529"/>
    </source>
</evidence>
<reference evidence="11" key="1">
    <citation type="submission" date="2019-02" db="EMBL/GenBank/DDBJ databases">
        <authorList>
            <person name="Gruber-Vodicka R. H."/>
            <person name="Seah K. B. B."/>
        </authorList>
    </citation>
    <scope>NUCLEOTIDE SEQUENCE</scope>
    <source>
        <strain evidence="12">BECK_BZ106</strain>
        <strain evidence="11">BECK_BZ15</strain>
    </source>
</reference>
<dbReference type="PANTHER" id="PTHR42743">
    <property type="entry name" value="AMINO-ACID AMINOTRANSFERASE"/>
    <property type="match status" value="1"/>
</dbReference>
<sequence length="274" mass="29765">MSIVYLNGAYIPLEDARVSVLDRGFLFGDGVYEVIPVYGGKGFLQDQHLARLENSLAAARMENPHSRAEWEGLLDELIARNGGGNQGLYLQVTRGSAPRLHTFPKGVSPTVLIMSQPLTLPTGTNPAKAITRPDIRWGRCDIKSISLIGNVLLRQEAVDAGCLETILIRDGQVTEGAASTVFVVREGHVSTPPVTPLLLAGITRHFVIELCRVAEFPVDEVNISEAVLHDADEIWITGSLTGIASVIELDGSPVGLGRPGPLWEKVQSLFRKEW</sequence>
<dbReference type="GO" id="GO:0046656">
    <property type="term" value="P:folic acid biosynthetic process"/>
    <property type="evidence" value="ECO:0007669"/>
    <property type="project" value="UniProtKB-KW"/>
</dbReference>
<dbReference type="AlphaFoldDB" id="A0A450RUH2"/>
<dbReference type="InterPro" id="IPR050571">
    <property type="entry name" value="Class-IV_PLP-Dep_Aminotrnsfr"/>
</dbReference>
<evidence type="ECO:0000313" key="12">
    <source>
        <dbReference type="EMBL" id="VFJ70348.1"/>
    </source>
</evidence>
<dbReference type="Gene3D" id="3.30.470.10">
    <property type="match status" value="1"/>
</dbReference>
<evidence type="ECO:0000256" key="2">
    <source>
        <dbReference type="ARBA" id="ARBA00009320"/>
    </source>
</evidence>
<dbReference type="PANTHER" id="PTHR42743:SF10">
    <property type="entry name" value="D-ALANINE AMINOTRANSFERASE"/>
    <property type="match status" value="1"/>
</dbReference>
<evidence type="ECO:0000256" key="5">
    <source>
        <dbReference type="ARBA" id="ARBA00035633"/>
    </source>
</evidence>
<accession>A0A450RUH2</accession>
<evidence type="ECO:0000256" key="1">
    <source>
        <dbReference type="ARBA" id="ARBA00001933"/>
    </source>
</evidence>
<keyword evidence="3" id="KW-0663">Pyridoxal phosphate</keyword>
<dbReference type="EMBL" id="CAADFD010000185">
    <property type="protein sequence ID" value="VFJ70348.1"/>
    <property type="molecule type" value="Genomic_DNA"/>
</dbReference>
<comment type="cofactor">
    <cofactor evidence="1">
        <name>pyridoxal 5'-phosphate</name>
        <dbReference type="ChEBI" id="CHEBI:597326"/>
    </cofactor>
</comment>
<dbReference type="InterPro" id="IPR043132">
    <property type="entry name" value="BCAT-like_C"/>
</dbReference>
<dbReference type="SUPFAM" id="SSF56752">
    <property type="entry name" value="D-aminoacid aminotransferase-like PLP-dependent enzymes"/>
    <property type="match status" value="1"/>
</dbReference>
<evidence type="ECO:0000256" key="4">
    <source>
        <dbReference type="ARBA" id="ARBA00022909"/>
    </source>
</evidence>
<comment type="pathway">
    <text evidence="5">Cofactor biosynthesis; tetrahydrofolate biosynthesis; 4-aminobenzoate from chorismate: step 2/2.</text>
</comment>
<evidence type="ECO:0000256" key="6">
    <source>
        <dbReference type="ARBA" id="ARBA00035676"/>
    </source>
</evidence>
<evidence type="ECO:0000313" key="11">
    <source>
        <dbReference type="EMBL" id="VFJ42811.1"/>
    </source>
</evidence>
<dbReference type="EMBL" id="CAADEW010000002">
    <property type="protein sequence ID" value="VFJ42811.1"/>
    <property type="molecule type" value="Genomic_DNA"/>
</dbReference>
<dbReference type="CDD" id="cd01558">
    <property type="entry name" value="D-AAT_like"/>
    <property type="match status" value="1"/>
</dbReference>
<evidence type="ECO:0000256" key="8">
    <source>
        <dbReference type="ARBA" id="ARBA00054027"/>
    </source>
</evidence>
<dbReference type="InterPro" id="IPR043131">
    <property type="entry name" value="BCAT-like_N"/>
</dbReference>
<dbReference type="InterPro" id="IPR001544">
    <property type="entry name" value="Aminotrans_IV"/>
</dbReference>
<dbReference type="EC" id="4.1.3.38" evidence="6"/>
<dbReference type="GO" id="GO:0005829">
    <property type="term" value="C:cytosol"/>
    <property type="evidence" value="ECO:0007669"/>
    <property type="project" value="TreeGrafter"/>
</dbReference>
<proteinExistence type="inferred from homology"/>
<dbReference type="FunFam" id="3.20.10.10:FF:000002">
    <property type="entry name" value="D-alanine aminotransferase"/>
    <property type="match status" value="1"/>
</dbReference>
<organism evidence="11">
    <name type="scientific">Candidatus Kentrum sp. FW</name>
    <dbReference type="NCBI Taxonomy" id="2126338"/>
    <lineage>
        <taxon>Bacteria</taxon>
        <taxon>Pseudomonadati</taxon>
        <taxon>Pseudomonadota</taxon>
        <taxon>Gammaproteobacteria</taxon>
        <taxon>Candidatus Kentrum</taxon>
    </lineage>
</organism>
<comment type="similarity">
    <text evidence="2">Belongs to the class-IV pyridoxal-phosphate-dependent aminotransferase family.</text>
</comment>
<comment type="catalytic activity">
    <reaction evidence="7">
        <text>4-amino-4-deoxychorismate = 4-aminobenzoate + pyruvate + H(+)</text>
        <dbReference type="Rhea" id="RHEA:16201"/>
        <dbReference type="ChEBI" id="CHEBI:15361"/>
        <dbReference type="ChEBI" id="CHEBI:15378"/>
        <dbReference type="ChEBI" id="CHEBI:17836"/>
        <dbReference type="ChEBI" id="CHEBI:58406"/>
        <dbReference type="EC" id="4.1.3.38"/>
    </reaction>
</comment>
<keyword evidence="4" id="KW-0289">Folate biosynthesis</keyword>
<dbReference type="GO" id="GO:0008696">
    <property type="term" value="F:4-amino-4-deoxychorismate lyase activity"/>
    <property type="evidence" value="ECO:0007669"/>
    <property type="project" value="UniProtKB-EC"/>
</dbReference>
<dbReference type="InterPro" id="IPR036038">
    <property type="entry name" value="Aminotransferase-like"/>
</dbReference>
<dbReference type="Pfam" id="PF01063">
    <property type="entry name" value="Aminotran_4"/>
    <property type="match status" value="1"/>
</dbReference>
<evidence type="ECO:0000256" key="10">
    <source>
        <dbReference type="ARBA" id="ARBA00080135"/>
    </source>
</evidence>
<evidence type="ECO:0000256" key="3">
    <source>
        <dbReference type="ARBA" id="ARBA00022898"/>
    </source>
</evidence>